<dbReference type="EMBL" id="CM018043">
    <property type="protein sequence ID" value="KAA8530798.1"/>
    <property type="molecule type" value="Genomic_DNA"/>
</dbReference>
<reference evidence="2 3" key="1">
    <citation type="submission" date="2019-09" db="EMBL/GenBank/DDBJ databases">
        <title>A chromosome-level genome assembly of the Chinese tupelo Nyssa sinensis.</title>
        <authorList>
            <person name="Yang X."/>
            <person name="Kang M."/>
            <person name="Yang Y."/>
            <person name="Xiong H."/>
            <person name="Wang M."/>
            <person name="Zhang Z."/>
            <person name="Wang Z."/>
            <person name="Wu H."/>
            <person name="Ma T."/>
            <person name="Liu J."/>
            <person name="Xi Z."/>
        </authorList>
    </citation>
    <scope>NUCLEOTIDE SEQUENCE [LARGE SCALE GENOMIC DNA]</scope>
    <source>
        <strain evidence="2">J267</strain>
        <tissue evidence="2">Leaf</tissue>
    </source>
</reference>
<feature type="compositionally biased region" description="Basic and acidic residues" evidence="1">
    <location>
        <begin position="25"/>
        <end position="45"/>
    </location>
</feature>
<proteinExistence type="predicted"/>
<evidence type="ECO:0000313" key="3">
    <source>
        <dbReference type="Proteomes" id="UP000325577"/>
    </source>
</evidence>
<dbReference type="AlphaFoldDB" id="A0A5J5AKP1"/>
<evidence type="ECO:0000256" key="1">
    <source>
        <dbReference type="SAM" id="MobiDB-lite"/>
    </source>
</evidence>
<feature type="compositionally biased region" description="Basic and acidic residues" evidence="1">
    <location>
        <begin position="1"/>
        <end position="13"/>
    </location>
</feature>
<feature type="compositionally biased region" description="Basic residues" evidence="1">
    <location>
        <begin position="46"/>
        <end position="56"/>
    </location>
</feature>
<sequence length="197" mass="22348">MSRLDEQNPRSEISEIQDQVSISVDDDRGRDAQVVEITKRSETQKQSRRGAKKFPRSHSTGHSVLVLPGENRERYTLRLPEEFRKEMMTRRLKRTRSCVIVLPREESSRRGYRSGGEGSSRGRRVAWLSERLGRSDRWAFTMTPPFFARSTGSVRSPKVYSDGVEKSSCEDAGGLSLREGRRSGEIVESAPGDSLSR</sequence>
<keyword evidence="3" id="KW-1185">Reference proteome</keyword>
<name>A0A5J5AKP1_9ASTE</name>
<feature type="region of interest" description="Disordered" evidence="1">
    <location>
        <begin position="1"/>
        <end position="63"/>
    </location>
</feature>
<protein>
    <submittedName>
        <fullName evidence="2">Uncharacterized protein</fullName>
    </submittedName>
</protein>
<dbReference type="Proteomes" id="UP000325577">
    <property type="component" value="Linkage Group LG2"/>
</dbReference>
<accession>A0A5J5AKP1</accession>
<feature type="region of interest" description="Disordered" evidence="1">
    <location>
        <begin position="149"/>
        <end position="197"/>
    </location>
</feature>
<evidence type="ECO:0000313" key="2">
    <source>
        <dbReference type="EMBL" id="KAA8530798.1"/>
    </source>
</evidence>
<dbReference type="OrthoDB" id="1939440at2759"/>
<gene>
    <name evidence="2" type="ORF">F0562_005578</name>
</gene>
<organism evidence="2 3">
    <name type="scientific">Nyssa sinensis</name>
    <dbReference type="NCBI Taxonomy" id="561372"/>
    <lineage>
        <taxon>Eukaryota</taxon>
        <taxon>Viridiplantae</taxon>
        <taxon>Streptophyta</taxon>
        <taxon>Embryophyta</taxon>
        <taxon>Tracheophyta</taxon>
        <taxon>Spermatophyta</taxon>
        <taxon>Magnoliopsida</taxon>
        <taxon>eudicotyledons</taxon>
        <taxon>Gunneridae</taxon>
        <taxon>Pentapetalae</taxon>
        <taxon>asterids</taxon>
        <taxon>Cornales</taxon>
        <taxon>Nyssaceae</taxon>
        <taxon>Nyssa</taxon>
    </lineage>
</organism>